<feature type="active site" description="Proton acceptor" evidence="16">
    <location>
        <position position="108"/>
    </location>
</feature>
<gene>
    <name evidence="16" type="primary">coaX</name>
    <name evidence="17" type="ORF">HMPREF1705_03889</name>
</gene>
<evidence type="ECO:0000256" key="8">
    <source>
        <dbReference type="ARBA" id="ARBA00022679"/>
    </source>
</evidence>
<evidence type="ECO:0000256" key="15">
    <source>
        <dbReference type="ARBA" id="ARBA00040883"/>
    </source>
</evidence>
<evidence type="ECO:0000256" key="2">
    <source>
        <dbReference type="ARBA" id="ARBA00001958"/>
    </source>
</evidence>
<reference evidence="18" key="1">
    <citation type="submission" date="2012-09" db="EMBL/GenBank/DDBJ databases">
        <authorList>
            <person name="Weinstock G."/>
            <person name="Sodergren E."/>
            <person name="Clifton S."/>
            <person name="Fulton L."/>
            <person name="Fulton B."/>
            <person name="Courtney L."/>
            <person name="Fronick C."/>
            <person name="Harrison M."/>
            <person name="Strong C."/>
            <person name="Farmer C."/>
            <person name="Delehaunty K."/>
            <person name="Markovic C."/>
            <person name="Hall O."/>
            <person name="Minx P."/>
            <person name="Tomlinson C."/>
            <person name="Mitreva M."/>
            <person name="Nelson J."/>
            <person name="Hou S."/>
            <person name="Wollam A."/>
            <person name="Pepin K.H."/>
            <person name="Johnson M."/>
            <person name="Bhonagiri V."/>
            <person name="Nash W.E."/>
            <person name="Suruliraj S."/>
            <person name="Warren W."/>
            <person name="Chinwalla A."/>
            <person name="Mardis E.R."/>
            <person name="Wilson R.K."/>
        </authorList>
    </citation>
    <scope>NUCLEOTIDE SEQUENCE [LARGE SCALE GENOMIC DNA]</scope>
    <source>
        <strain evidence="18">OS1</strain>
    </source>
</reference>
<evidence type="ECO:0000256" key="3">
    <source>
        <dbReference type="ARBA" id="ARBA00004496"/>
    </source>
</evidence>
<evidence type="ECO:0000256" key="5">
    <source>
        <dbReference type="ARBA" id="ARBA00011738"/>
    </source>
</evidence>
<evidence type="ECO:0000256" key="1">
    <source>
        <dbReference type="ARBA" id="ARBA00001206"/>
    </source>
</evidence>
<keyword evidence="13 16" id="KW-0173">Coenzyme A biosynthesis</keyword>
<evidence type="ECO:0000256" key="12">
    <source>
        <dbReference type="ARBA" id="ARBA00022958"/>
    </source>
</evidence>
<feature type="binding site" evidence="16">
    <location>
        <position position="99"/>
    </location>
    <ligand>
        <name>substrate</name>
    </ligand>
</feature>
<comment type="caution">
    <text evidence="17">The sequence shown here is derived from an EMBL/GenBank/DDBJ whole genome shotgun (WGS) entry which is preliminary data.</text>
</comment>
<dbReference type="eggNOG" id="COG1521">
    <property type="taxonomic scope" value="Bacteria"/>
</dbReference>
<dbReference type="PANTHER" id="PTHR34265">
    <property type="entry name" value="TYPE III PANTOTHENATE KINASE"/>
    <property type="match status" value="1"/>
</dbReference>
<dbReference type="NCBIfam" id="TIGR00671">
    <property type="entry name" value="baf"/>
    <property type="match status" value="1"/>
</dbReference>
<dbReference type="OrthoDB" id="9804707at2"/>
<evidence type="ECO:0000256" key="13">
    <source>
        <dbReference type="ARBA" id="ARBA00022993"/>
    </source>
</evidence>
<dbReference type="GO" id="GO:0005737">
    <property type="term" value="C:cytoplasm"/>
    <property type="evidence" value="ECO:0007669"/>
    <property type="project" value="UniProtKB-SubCell"/>
</dbReference>
<keyword evidence="10 16" id="KW-0418">Kinase</keyword>
<comment type="cofactor">
    <cofactor evidence="2">
        <name>K(+)</name>
        <dbReference type="ChEBI" id="CHEBI:29103"/>
    </cofactor>
</comment>
<dbReference type="AlphaFoldDB" id="A0A0T5X8H4"/>
<accession>A0A0T5X8H4</accession>
<feature type="binding site" evidence="16">
    <location>
        <begin position="6"/>
        <end position="13"/>
    </location>
    <ligand>
        <name>ATP</name>
        <dbReference type="ChEBI" id="CHEBI:30616"/>
    </ligand>
</feature>
<dbReference type="GO" id="GO:0015937">
    <property type="term" value="P:coenzyme A biosynthetic process"/>
    <property type="evidence" value="ECO:0007669"/>
    <property type="project" value="UniProtKB-UniRule"/>
</dbReference>
<dbReference type="GO" id="GO:0004594">
    <property type="term" value="F:pantothenate kinase activity"/>
    <property type="evidence" value="ECO:0007669"/>
    <property type="project" value="UniProtKB-UniRule"/>
</dbReference>
<dbReference type="PANTHER" id="PTHR34265:SF1">
    <property type="entry name" value="TYPE III PANTOTHENATE KINASE"/>
    <property type="match status" value="1"/>
</dbReference>
<feature type="binding site" evidence="16">
    <location>
        <begin position="106"/>
        <end position="109"/>
    </location>
    <ligand>
        <name>substrate</name>
    </ligand>
</feature>
<comment type="catalytic activity">
    <reaction evidence="1 16">
        <text>(R)-pantothenate + ATP = (R)-4'-phosphopantothenate + ADP + H(+)</text>
        <dbReference type="Rhea" id="RHEA:16373"/>
        <dbReference type="ChEBI" id="CHEBI:10986"/>
        <dbReference type="ChEBI" id="CHEBI:15378"/>
        <dbReference type="ChEBI" id="CHEBI:29032"/>
        <dbReference type="ChEBI" id="CHEBI:30616"/>
        <dbReference type="ChEBI" id="CHEBI:456216"/>
        <dbReference type="EC" id="2.7.1.33"/>
    </reaction>
</comment>
<keyword evidence="8 16" id="KW-0808">Transferase</keyword>
<dbReference type="UniPathway" id="UPA00241">
    <property type="reaction ID" value="UER00352"/>
</dbReference>
<name>A0A0T5X8H4_9BACT</name>
<dbReference type="EMBL" id="ACJX03000001">
    <property type="protein sequence ID" value="KRT34651.1"/>
    <property type="molecule type" value="Genomic_DNA"/>
</dbReference>
<dbReference type="Proteomes" id="UP000005273">
    <property type="component" value="Unassembled WGS sequence"/>
</dbReference>
<dbReference type="EC" id="2.7.1.33" evidence="6 16"/>
<dbReference type="SUPFAM" id="SSF53067">
    <property type="entry name" value="Actin-like ATPase domain"/>
    <property type="match status" value="2"/>
</dbReference>
<dbReference type="NCBIfam" id="NF009855">
    <property type="entry name" value="PRK13321.1"/>
    <property type="match status" value="1"/>
</dbReference>
<evidence type="ECO:0000313" key="18">
    <source>
        <dbReference type="Proteomes" id="UP000005273"/>
    </source>
</evidence>
<dbReference type="InterPro" id="IPR043129">
    <property type="entry name" value="ATPase_NBD"/>
</dbReference>
<dbReference type="Pfam" id="PF03309">
    <property type="entry name" value="Pan_kinase"/>
    <property type="match status" value="1"/>
</dbReference>
<dbReference type="Gene3D" id="3.30.420.40">
    <property type="match status" value="2"/>
</dbReference>
<keyword evidence="12 16" id="KW-0630">Potassium</keyword>
<comment type="similarity">
    <text evidence="14 16">Belongs to the type III pantothenate kinase family.</text>
</comment>
<protein>
    <recommendedName>
        <fullName evidence="15 16">Type III pantothenate kinase</fullName>
        <ecNumber evidence="6 16">2.7.1.33</ecNumber>
    </recommendedName>
    <alternativeName>
        <fullName evidence="16">PanK-III</fullName>
    </alternativeName>
    <alternativeName>
        <fullName evidence="16">Pantothenic acid kinase</fullName>
    </alternativeName>
</protein>
<feature type="binding site" evidence="16">
    <location>
        <position position="183"/>
    </location>
    <ligand>
        <name>substrate</name>
    </ligand>
</feature>
<evidence type="ECO:0000256" key="10">
    <source>
        <dbReference type="ARBA" id="ARBA00022777"/>
    </source>
</evidence>
<proteinExistence type="inferred from homology"/>
<organism evidence="17 18">
    <name type="scientific">Acetomicrobium hydrogeniformans ATCC BAA-1850</name>
    <dbReference type="NCBI Taxonomy" id="592015"/>
    <lineage>
        <taxon>Bacteria</taxon>
        <taxon>Thermotogati</taxon>
        <taxon>Synergistota</taxon>
        <taxon>Synergistia</taxon>
        <taxon>Synergistales</taxon>
        <taxon>Acetomicrobiaceae</taxon>
        <taxon>Acetomicrobium</taxon>
    </lineage>
</organism>
<keyword evidence="11 16" id="KW-0067">ATP-binding</keyword>
<dbReference type="InterPro" id="IPR004619">
    <property type="entry name" value="Type_III_PanK"/>
</dbReference>
<dbReference type="CDD" id="cd24015">
    <property type="entry name" value="ASKHA_NBD_PanK-III"/>
    <property type="match status" value="1"/>
</dbReference>
<evidence type="ECO:0000313" key="17">
    <source>
        <dbReference type="EMBL" id="KRT34651.1"/>
    </source>
</evidence>
<dbReference type="STRING" id="592015.HMPREF1705_03889"/>
<dbReference type="RefSeq" id="WP_009200472.1">
    <property type="nucleotide sequence ID" value="NZ_ACJX03000001.1"/>
</dbReference>
<evidence type="ECO:0000256" key="6">
    <source>
        <dbReference type="ARBA" id="ARBA00012102"/>
    </source>
</evidence>
<evidence type="ECO:0000256" key="14">
    <source>
        <dbReference type="ARBA" id="ARBA00038036"/>
    </source>
</evidence>
<keyword evidence="7 16" id="KW-0963">Cytoplasm</keyword>
<sequence>MLLVLDIGNTHTCVGIFDGACLIADWRLTSERRTEDELGIYLTGLLNMTKISQDLISGSIISSVVPPLEAAWSRGICKYLGIESMVVNSELDLGIEVGYEAPAEIGADRLVNAVAAVHHYGCPVIVVDFGTAVTLDYVTSNCVYLGGAIAPGLLASIEALFGKTAKLPLVTLEPPKRVVGRSTSESMRSGILIGYAGLIDGLVDRMSQEQKETPKVIATGGHAEIVARWSSRINTVDSNLTLEGLRLIYEQNAK</sequence>
<comment type="pathway">
    <text evidence="4 16">Cofactor biosynthesis; coenzyme A biosynthesis; CoA from (R)-pantothenate: step 1/5.</text>
</comment>
<evidence type="ECO:0000256" key="7">
    <source>
        <dbReference type="ARBA" id="ARBA00022490"/>
    </source>
</evidence>
<evidence type="ECO:0000256" key="11">
    <source>
        <dbReference type="ARBA" id="ARBA00022840"/>
    </source>
</evidence>
<feature type="binding site" evidence="16">
    <location>
        <position position="131"/>
    </location>
    <ligand>
        <name>ATP</name>
        <dbReference type="ChEBI" id="CHEBI:30616"/>
    </ligand>
</feature>
<feature type="binding site" evidence="16">
    <location>
        <position position="128"/>
    </location>
    <ligand>
        <name>K(+)</name>
        <dbReference type="ChEBI" id="CHEBI:29103"/>
    </ligand>
</feature>
<evidence type="ECO:0000256" key="4">
    <source>
        <dbReference type="ARBA" id="ARBA00005225"/>
    </source>
</evidence>
<dbReference type="GO" id="GO:0046872">
    <property type="term" value="F:metal ion binding"/>
    <property type="evidence" value="ECO:0007669"/>
    <property type="project" value="UniProtKB-KW"/>
</dbReference>
<dbReference type="GO" id="GO:0005524">
    <property type="term" value="F:ATP binding"/>
    <property type="evidence" value="ECO:0007669"/>
    <property type="project" value="UniProtKB-UniRule"/>
</dbReference>
<comment type="subcellular location">
    <subcellularLocation>
        <location evidence="3 16">Cytoplasm</location>
    </subcellularLocation>
</comment>
<evidence type="ECO:0000256" key="9">
    <source>
        <dbReference type="ARBA" id="ARBA00022741"/>
    </source>
</evidence>
<comment type="subunit">
    <text evidence="5 16">Homodimer.</text>
</comment>
<keyword evidence="18" id="KW-1185">Reference proteome</keyword>
<keyword evidence="9 16" id="KW-0547">Nucleotide-binding</keyword>
<dbReference type="NCBIfam" id="NF009848">
    <property type="entry name" value="PRK13318.1-6"/>
    <property type="match status" value="1"/>
</dbReference>
<keyword evidence="16" id="KW-0479">Metal-binding</keyword>
<dbReference type="HAMAP" id="MF_01274">
    <property type="entry name" value="Pantothen_kinase_3"/>
    <property type="match status" value="1"/>
</dbReference>
<evidence type="ECO:0000256" key="16">
    <source>
        <dbReference type="HAMAP-Rule" id="MF_01274"/>
    </source>
</evidence>
<comment type="function">
    <text evidence="16">Catalyzes the phosphorylation of pantothenate (Pan), the first step in CoA biosynthesis.</text>
</comment>
<comment type="cofactor">
    <cofactor evidence="16">
        <name>NH4(+)</name>
        <dbReference type="ChEBI" id="CHEBI:28938"/>
    </cofactor>
    <cofactor evidence="16">
        <name>K(+)</name>
        <dbReference type="ChEBI" id="CHEBI:29103"/>
    </cofactor>
    <text evidence="16">A monovalent cation. Ammonium or potassium.</text>
</comment>